<gene>
    <name evidence="2" type="ORF">PGO_001565</name>
</gene>
<keyword evidence="1" id="KW-0812">Transmembrane</keyword>
<name>A0A1Y1JNX8_PLAGO</name>
<feature type="transmembrane region" description="Helical" evidence="1">
    <location>
        <begin position="272"/>
        <end position="292"/>
    </location>
</feature>
<dbReference type="Proteomes" id="UP000195521">
    <property type="component" value="Unassembled WGS sequence"/>
</dbReference>
<comment type="caution">
    <text evidence="2">The sequence shown here is derived from an EMBL/GenBank/DDBJ whole genome shotgun (WGS) entry which is preliminary data.</text>
</comment>
<keyword evidence="1" id="KW-1133">Transmembrane helix</keyword>
<protein>
    <submittedName>
        <fullName evidence="2">Variable surface protein</fullName>
    </submittedName>
</protein>
<evidence type="ECO:0000256" key="1">
    <source>
        <dbReference type="SAM" id="Phobius"/>
    </source>
</evidence>
<keyword evidence="3" id="KW-1185">Reference proteome</keyword>
<dbReference type="RefSeq" id="XP_028546770.1">
    <property type="nucleotide sequence ID" value="XM_028690969.1"/>
</dbReference>
<sequence length="343" mass="40916">MNGTISERDDFNFNGMFHTCIYSFNWNIDEHRSESDQKFTFLCSNYFNDVIKGVGSPTIFSKWCRVLCMYLEHIESSKRNNAQECCKLFYYKLEKDIIDKFAKEKNINAKECYQKMIDYKRENINTTISEICKNYSEHIDQDTFTVLGYLFEIYEYIDIFKEMKRSDTQKMNAFQEKIFNLANYPYNNKSLLKEELEKIIDICKGYKIRWTVHPYNYAADRITDSWINKIRGKFDEEVEKRSIEHEKNIPGINVIEPHALMNTGTDVVSNTGIGIGMVFISFSILIIMIILYKYTPYFSFLQPRLRKLRITFNKNKKYIPDFMYSFDVKYKNSVEHSHKIAYN</sequence>
<organism evidence="2 3">
    <name type="scientific">Plasmodium gonderi</name>
    <dbReference type="NCBI Taxonomy" id="77519"/>
    <lineage>
        <taxon>Eukaryota</taxon>
        <taxon>Sar</taxon>
        <taxon>Alveolata</taxon>
        <taxon>Apicomplexa</taxon>
        <taxon>Aconoidasida</taxon>
        <taxon>Haemosporida</taxon>
        <taxon>Plasmodiidae</taxon>
        <taxon>Plasmodium</taxon>
        <taxon>Plasmodium (Plasmodium)</taxon>
    </lineage>
</organism>
<evidence type="ECO:0000313" key="3">
    <source>
        <dbReference type="Proteomes" id="UP000195521"/>
    </source>
</evidence>
<dbReference type="AlphaFoldDB" id="A0A1Y1JNX8"/>
<reference evidence="3" key="1">
    <citation type="submission" date="2017-04" db="EMBL/GenBank/DDBJ databases">
        <title>Plasmodium gonderi genome.</title>
        <authorList>
            <person name="Arisue N."/>
            <person name="Honma H."/>
            <person name="Kawai S."/>
            <person name="Tougan T."/>
            <person name="Tanabe K."/>
            <person name="Horii T."/>
        </authorList>
    </citation>
    <scope>NUCLEOTIDE SEQUENCE [LARGE SCALE GENOMIC DNA]</scope>
    <source>
        <strain evidence="3">ATCC 30045</strain>
    </source>
</reference>
<keyword evidence="1" id="KW-0472">Membrane</keyword>
<accession>A0A1Y1JNX8</accession>
<proteinExistence type="predicted"/>
<dbReference type="GeneID" id="39744989"/>
<evidence type="ECO:0000313" key="2">
    <source>
        <dbReference type="EMBL" id="GAW84181.1"/>
    </source>
</evidence>
<dbReference type="EMBL" id="BDQF01000160">
    <property type="protein sequence ID" value="GAW84181.1"/>
    <property type="molecule type" value="Genomic_DNA"/>
</dbReference>